<sequence length="304" mass="34902">MGPRLVFLSLVWFFGFRLVPTAGDPGRDLCKIYNGGLKCSAVSSQYFPYDLFLSFNDDLVRFTHEMKFLQIESSNISVLQSRSFQSTPSLSQIILSEISLMEIEQGAFGGLNRLKLVDLSRNLFRSIPVDLFKHTKIIRLSLEGNELVVPESAPLLSAKYLNSLSLKNCSVRYLSDNTFEELPALMHLDLSHNQLNSMPLKIFYSLKHLTHLDLSHNQFTTLDINIFKSIPSFPKFPTFVILANNPWDCDCALSELSEWVTRNWVTEEWTEIPRDSRLKRTVTCFTSHKLSWNSEQFRQLMSAC</sequence>
<reference evidence="4 5" key="1">
    <citation type="submission" date="2023-10" db="EMBL/GenBank/DDBJ databases">
        <title>Genomes of two closely related lineages of the louse Polyplax serrata with different host specificities.</title>
        <authorList>
            <person name="Martinu J."/>
            <person name="Tarabai H."/>
            <person name="Stefka J."/>
            <person name="Hypsa V."/>
        </authorList>
    </citation>
    <scope>NUCLEOTIDE SEQUENCE [LARGE SCALE GENOMIC DNA]</scope>
    <source>
        <strain evidence="4">HR10_N</strain>
    </source>
</reference>
<dbReference type="AlphaFoldDB" id="A0AAN8PM55"/>
<dbReference type="PANTHER" id="PTHR24366">
    <property type="entry name" value="IG(IMMUNOGLOBULIN) AND LRR(LEUCINE RICH REPEAT) DOMAINS"/>
    <property type="match status" value="1"/>
</dbReference>
<dbReference type="InterPro" id="IPR003591">
    <property type="entry name" value="Leu-rich_rpt_typical-subtyp"/>
</dbReference>
<evidence type="ECO:0000313" key="4">
    <source>
        <dbReference type="EMBL" id="KAK6639098.1"/>
    </source>
</evidence>
<dbReference type="Proteomes" id="UP001372834">
    <property type="component" value="Unassembled WGS sequence"/>
</dbReference>
<dbReference type="InterPro" id="IPR001611">
    <property type="entry name" value="Leu-rich_rpt"/>
</dbReference>
<keyword evidence="2" id="KW-0677">Repeat</keyword>
<dbReference type="PANTHER" id="PTHR24366:SF96">
    <property type="entry name" value="LEUCINE RICH REPEAT CONTAINING 53"/>
    <property type="match status" value="1"/>
</dbReference>
<dbReference type="SUPFAM" id="SSF52058">
    <property type="entry name" value="L domain-like"/>
    <property type="match status" value="1"/>
</dbReference>
<dbReference type="PRINTS" id="PR00019">
    <property type="entry name" value="LEURICHRPT"/>
</dbReference>
<comment type="caution">
    <text evidence="4">The sequence shown here is derived from an EMBL/GenBank/DDBJ whole genome shotgun (WGS) entry which is preliminary data.</text>
</comment>
<proteinExistence type="predicted"/>
<evidence type="ECO:0000256" key="3">
    <source>
        <dbReference type="SAM" id="SignalP"/>
    </source>
</evidence>
<evidence type="ECO:0000256" key="2">
    <source>
        <dbReference type="ARBA" id="ARBA00022737"/>
    </source>
</evidence>
<accession>A0AAN8PM55</accession>
<dbReference type="PROSITE" id="PS51450">
    <property type="entry name" value="LRR"/>
    <property type="match status" value="2"/>
</dbReference>
<organism evidence="4 5">
    <name type="scientific">Polyplax serrata</name>
    <name type="common">Common mouse louse</name>
    <dbReference type="NCBI Taxonomy" id="468196"/>
    <lineage>
        <taxon>Eukaryota</taxon>
        <taxon>Metazoa</taxon>
        <taxon>Ecdysozoa</taxon>
        <taxon>Arthropoda</taxon>
        <taxon>Hexapoda</taxon>
        <taxon>Insecta</taxon>
        <taxon>Pterygota</taxon>
        <taxon>Neoptera</taxon>
        <taxon>Paraneoptera</taxon>
        <taxon>Psocodea</taxon>
        <taxon>Troctomorpha</taxon>
        <taxon>Phthiraptera</taxon>
        <taxon>Anoplura</taxon>
        <taxon>Polyplacidae</taxon>
        <taxon>Polyplax</taxon>
    </lineage>
</organism>
<gene>
    <name evidence="4" type="ORF">RUM43_007368</name>
</gene>
<feature type="signal peptide" evidence="3">
    <location>
        <begin position="1"/>
        <end position="23"/>
    </location>
</feature>
<dbReference type="Gene3D" id="3.80.10.10">
    <property type="entry name" value="Ribonuclease Inhibitor"/>
    <property type="match status" value="2"/>
</dbReference>
<dbReference type="Pfam" id="PF13855">
    <property type="entry name" value="LRR_8"/>
    <property type="match status" value="2"/>
</dbReference>
<keyword evidence="1" id="KW-0433">Leucine-rich repeat</keyword>
<name>A0AAN8PM55_POLSC</name>
<evidence type="ECO:0000256" key="1">
    <source>
        <dbReference type="ARBA" id="ARBA00022614"/>
    </source>
</evidence>
<feature type="chain" id="PRO_5042853741" evidence="3">
    <location>
        <begin position="24"/>
        <end position="304"/>
    </location>
</feature>
<evidence type="ECO:0000313" key="5">
    <source>
        <dbReference type="Proteomes" id="UP001372834"/>
    </source>
</evidence>
<dbReference type="SMART" id="SM00369">
    <property type="entry name" value="LRR_TYP"/>
    <property type="match status" value="3"/>
</dbReference>
<dbReference type="InterPro" id="IPR032675">
    <property type="entry name" value="LRR_dom_sf"/>
</dbReference>
<dbReference type="EMBL" id="JAWJWE010000003">
    <property type="protein sequence ID" value="KAK6639098.1"/>
    <property type="molecule type" value="Genomic_DNA"/>
</dbReference>
<keyword evidence="3" id="KW-0732">Signal</keyword>
<protein>
    <submittedName>
        <fullName evidence="4">Uncharacterized protein</fullName>
    </submittedName>
</protein>